<dbReference type="InterPro" id="IPR036365">
    <property type="entry name" value="PGBD-like_sf"/>
</dbReference>
<reference evidence="4 5" key="1">
    <citation type="submission" date="2020-06" db="EMBL/GenBank/DDBJ databases">
        <title>Actinomadura xiongansis sp. nov., isolated from soil of Baiyangdian.</title>
        <authorList>
            <person name="Zhang X."/>
        </authorList>
    </citation>
    <scope>NUCLEOTIDE SEQUENCE [LARGE SCALE GENOMIC DNA]</scope>
    <source>
        <strain evidence="4 5">HBUM206468</strain>
    </source>
</reference>
<feature type="compositionally biased region" description="Gly residues" evidence="1">
    <location>
        <begin position="320"/>
        <end position="336"/>
    </location>
</feature>
<protein>
    <recommendedName>
        <fullName evidence="3">Peptidoglycan binding-like domain-containing protein</fullName>
    </recommendedName>
</protein>
<dbReference type="RefSeq" id="WP_187245856.1">
    <property type="nucleotide sequence ID" value="NZ_JABVEC010000021.1"/>
</dbReference>
<evidence type="ECO:0000313" key="4">
    <source>
        <dbReference type="EMBL" id="MBC6468813.1"/>
    </source>
</evidence>
<evidence type="ECO:0000256" key="2">
    <source>
        <dbReference type="SAM" id="Phobius"/>
    </source>
</evidence>
<keyword evidence="2" id="KW-0812">Transmembrane</keyword>
<dbReference type="Gene3D" id="1.10.101.10">
    <property type="entry name" value="PGBD-like superfamily/PGBD"/>
    <property type="match status" value="1"/>
</dbReference>
<evidence type="ECO:0000259" key="3">
    <source>
        <dbReference type="Pfam" id="PF01471"/>
    </source>
</evidence>
<gene>
    <name evidence="4" type="ORF">HKK74_25440</name>
</gene>
<feature type="compositionally biased region" description="Low complexity" evidence="1">
    <location>
        <begin position="202"/>
        <end position="234"/>
    </location>
</feature>
<dbReference type="InterPro" id="IPR002477">
    <property type="entry name" value="Peptidoglycan-bd-like"/>
</dbReference>
<dbReference type="SUPFAM" id="SSF47090">
    <property type="entry name" value="PGBD-like"/>
    <property type="match status" value="1"/>
</dbReference>
<organism evidence="4 5">
    <name type="scientific">Actinomadura alba</name>
    <dbReference type="NCBI Taxonomy" id="406431"/>
    <lineage>
        <taxon>Bacteria</taxon>
        <taxon>Bacillati</taxon>
        <taxon>Actinomycetota</taxon>
        <taxon>Actinomycetes</taxon>
        <taxon>Streptosporangiales</taxon>
        <taxon>Thermomonosporaceae</taxon>
        <taxon>Actinomadura</taxon>
    </lineage>
</organism>
<dbReference type="PANTHER" id="PTHR30469">
    <property type="entry name" value="MULTIDRUG RESISTANCE PROTEIN MDTA"/>
    <property type="match status" value="1"/>
</dbReference>
<dbReference type="PANTHER" id="PTHR30469:SF15">
    <property type="entry name" value="HLYD FAMILY OF SECRETION PROTEINS"/>
    <property type="match status" value="1"/>
</dbReference>
<dbReference type="InterPro" id="IPR036366">
    <property type="entry name" value="PGBDSf"/>
</dbReference>
<keyword evidence="2" id="KW-0472">Membrane</keyword>
<dbReference type="Gene3D" id="2.40.420.20">
    <property type="match status" value="1"/>
</dbReference>
<feature type="domain" description="Peptidoglycan binding-like" evidence="3">
    <location>
        <begin position="160"/>
        <end position="191"/>
    </location>
</feature>
<dbReference type="Proteomes" id="UP000805614">
    <property type="component" value="Unassembled WGS sequence"/>
</dbReference>
<proteinExistence type="predicted"/>
<evidence type="ECO:0000313" key="5">
    <source>
        <dbReference type="Proteomes" id="UP000805614"/>
    </source>
</evidence>
<evidence type="ECO:0000256" key="1">
    <source>
        <dbReference type="SAM" id="MobiDB-lite"/>
    </source>
</evidence>
<accession>A0ABR7LVW4</accession>
<comment type="caution">
    <text evidence="4">The sequence shown here is derived from an EMBL/GenBank/DDBJ whole genome shotgun (WGS) entry which is preliminary data.</text>
</comment>
<feature type="region of interest" description="Disordered" evidence="1">
    <location>
        <begin position="315"/>
        <end position="347"/>
    </location>
</feature>
<keyword evidence="5" id="KW-1185">Reference proteome</keyword>
<name>A0ABR7LVW4_9ACTN</name>
<feature type="region of interest" description="Disordered" evidence="1">
    <location>
        <begin position="1"/>
        <end position="26"/>
    </location>
</feature>
<sequence>MSQDRPDSVGPMPEPSQHDDGQPEASAVDATLNRRRMLIGVVVSAVVLSCAGLGASVWVKSPQQVAAEAAPPKASVISAPVEKRVLKQTVVLRGSVAPGKEIGVSVPAPAEGKSVVTRSVVRKSQRIRAGQVVAEVSGRPMIAMYGRIPIYRDMRPGAKGPDVLQLQAALRNLGYSVGDRPGVFGSSTQAAAKRLYGDRGYDPPTATGPSASPGSGSGSDDSAGGPSTGDASSSGARSIFVKAGEVFFVPKFPARVTSVKAALGREVKGTLLTLAEGDLVVRGSLSPPDRKLVDVGDQVRIFSEELELEVRGRVGSIGALDGGPPEGGEGEAGSGEGQEPASEPGHPILVTGVKQLPEKLAAQDVRLTIEAASTSGAVLAVPSSAVYASADGSTQVIELLPGGKQRRVTVRIGATAGGFVEVESAELAQNDLVVVGE</sequence>
<feature type="region of interest" description="Disordered" evidence="1">
    <location>
        <begin position="196"/>
        <end position="234"/>
    </location>
</feature>
<keyword evidence="2" id="KW-1133">Transmembrane helix</keyword>
<feature type="transmembrane region" description="Helical" evidence="2">
    <location>
        <begin position="38"/>
        <end position="59"/>
    </location>
</feature>
<dbReference type="EMBL" id="JABVEC010000021">
    <property type="protein sequence ID" value="MBC6468813.1"/>
    <property type="molecule type" value="Genomic_DNA"/>
</dbReference>
<dbReference type="Pfam" id="PF01471">
    <property type="entry name" value="PG_binding_1"/>
    <property type="match status" value="1"/>
</dbReference>